<dbReference type="CDD" id="cd01335">
    <property type="entry name" value="Radical_SAM"/>
    <property type="match status" value="1"/>
</dbReference>
<keyword evidence="4" id="KW-0479">Metal-binding</keyword>
<dbReference type="PATRIC" id="fig|1560234.3.peg.1078"/>
<dbReference type="Gene3D" id="3.20.20.70">
    <property type="entry name" value="Aldolase class I"/>
    <property type="match status" value="1"/>
</dbReference>
<reference evidence="8 9" key="1">
    <citation type="submission" date="2015-01" db="EMBL/GenBank/DDBJ databases">
        <title>Desulfovibrio sp. JC271 draft genome sequence.</title>
        <authorList>
            <person name="Shivani Y."/>
            <person name="Subhash Y."/>
            <person name="Sasikala C."/>
            <person name="Ramana C.V."/>
        </authorList>
    </citation>
    <scope>NUCLEOTIDE SEQUENCE [LARGE SCALE GENOMIC DNA]</scope>
    <source>
        <strain evidence="8 9">JC271</strain>
    </source>
</reference>
<evidence type="ECO:0000313" key="8">
    <source>
        <dbReference type="EMBL" id="OBQ46665.1"/>
    </source>
</evidence>
<gene>
    <name evidence="8" type="ORF">SP90_11100</name>
</gene>
<dbReference type="PROSITE" id="PS51918">
    <property type="entry name" value="RADICAL_SAM"/>
    <property type="match status" value="1"/>
</dbReference>
<accession>A0A1B7XBD2</accession>
<dbReference type="SFLD" id="SFLDS00029">
    <property type="entry name" value="Radical_SAM"/>
    <property type="match status" value="1"/>
</dbReference>
<dbReference type="InterPro" id="IPR034457">
    <property type="entry name" value="Organic_radical-activating"/>
</dbReference>
<dbReference type="GO" id="GO:0046872">
    <property type="term" value="F:metal ion binding"/>
    <property type="evidence" value="ECO:0007669"/>
    <property type="project" value="UniProtKB-KW"/>
</dbReference>
<keyword evidence="5" id="KW-0408">Iron</keyword>
<dbReference type="InterPro" id="IPR007197">
    <property type="entry name" value="rSAM"/>
</dbReference>
<dbReference type="STRING" id="1560234.SP90_11100"/>
<sequence>MASSKIRPKLLVADKDGNIYDHPDLLMLCRRGNDLAQPRPDELMPLPDDSDIFMLPGRRALGLDPEDGEVEQMEEYAVAAFVAPAHTLTAHAAYTSDEDAPTLPLFAYGAVGFANGKFYVAAKKVDQDVRQVFRGFSGKKIKRFANTILEDYKENRLMQHIMNKCVLKYSCPAAKNLAIGRYEAPLPTSRTCNARCIGCISFQENTSQICASPQDRLDFTPTAEEVCGVMRHHAANEKEKPIFSFGQGCEGEPLTQADMITEAITMFRAEGGRGTINMNTNASLPDKVAKLADVGLSSIRVSLNSAREEVYNRYYRPNGYCFADVKQSIMEAKARNKWVSLNLLYFPGITDSEPEFEALVNLITETKLDFIQLRNLNIDPEMYLELLSDIDFGASMGFTFFRKRLKKACPWIDFGYFNPFVDEE</sequence>
<protein>
    <submittedName>
        <fullName evidence="8">Radical SAM protein</fullName>
    </submittedName>
</protein>
<dbReference type="EMBL" id="JXMS01000019">
    <property type="protein sequence ID" value="OBQ46665.1"/>
    <property type="molecule type" value="Genomic_DNA"/>
</dbReference>
<keyword evidence="6" id="KW-0411">Iron-sulfur</keyword>
<evidence type="ECO:0000256" key="2">
    <source>
        <dbReference type="ARBA" id="ARBA00022485"/>
    </source>
</evidence>
<dbReference type="AlphaFoldDB" id="A0A1B7XBD2"/>
<dbReference type="RefSeq" id="WP_066855953.1">
    <property type="nucleotide sequence ID" value="NZ_JXMS01000019.1"/>
</dbReference>
<evidence type="ECO:0000313" key="9">
    <source>
        <dbReference type="Proteomes" id="UP000091979"/>
    </source>
</evidence>
<evidence type="ECO:0000256" key="1">
    <source>
        <dbReference type="ARBA" id="ARBA00001966"/>
    </source>
</evidence>
<dbReference type="SUPFAM" id="SSF102114">
    <property type="entry name" value="Radical SAM enzymes"/>
    <property type="match status" value="1"/>
</dbReference>
<dbReference type="GO" id="GO:0003824">
    <property type="term" value="F:catalytic activity"/>
    <property type="evidence" value="ECO:0007669"/>
    <property type="project" value="InterPro"/>
</dbReference>
<keyword evidence="3" id="KW-0949">S-adenosyl-L-methionine</keyword>
<name>A0A1B7XBD2_9BACT</name>
<dbReference type="InterPro" id="IPR058240">
    <property type="entry name" value="rSAM_sf"/>
</dbReference>
<dbReference type="PANTHER" id="PTHR30352:SF5">
    <property type="entry name" value="PYRUVATE FORMATE-LYASE 1-ACTIVATING ENZYME"/>
    <property type="match status" value="1"/>
</dbReference>
<comment type="cofactor">
    <cofactor evidence="1">
        <name>[4Fe-4S] cluster</name>
        <dbReference type="ChEBI" id="CHEBI:49883"/>
    </cofactor>
</comment>
<keyword evidence="2" id="KW-0004">4Fe-4S</keyword>
<evidence type="ECO:0000256" key="4">
    <source>
        <dbReference type="ARBA" id="ARBA00022723"/>
    </source>
</evidence>
<comment type="caution">
    <text evidence="8">The sequence shown here is derived from an EMBL/GenBank/DDBJ whole genome shotgun (WGS) entry which is preliminary data.</text>
</comment>
<dbReference type="OrthoDB" id="9764628at2"/>
<proteinExistence type="predicted"/>
<evidence type="ECO:0000256" key="3">
    <source>
        <dbReference type="ARBA" id="ARBA00022691"/>
    </source>
</evidence>
<feature type="domain" description="Radical SAM core" evidence="7">
    <location>
        <begin position="178"/>
        <end position="413"/>
    </location>
</feature>
<dbReference type="InterPro" id="IPR013785">
    <property type="entry name" value="Aldolase_TIM"/>
</dbReference>
<evidence type="ECO:0000259" key="7">
    <source>
        <dbReference type="PROSITE" id="PS51918"/>
    </source>
</evidence>
<evidence type="ECO:0000256" key="5">
    <source>
        <dbReference type="ARBA" id="ARBA00023004"/>
    </source>
</evidence>
<dbReference type="SFLD" id="SFLDG01109">
    <property type="entry name" value="Uncharacterised_Radical_SAM_Su"/>
    <property type="match status" value="1"/>
</dbReference>
<dbReference type="PANTHER" id="PTHR30352">
    <property type="entry name" value="PYRUVATE FORMATE-LYASE-ACTIVATING ENZYME"/>
    <property type="match status" value="1"/>
</dbReference>
<dbReference type="GO" id="GO:0051539">
    <property type="term" value="F:4 iron, 4 sulfur cluster binding"/>
    <property type="evidence" value="ECO:0007669"/>
    <property type="project" value="UniProtKB-KW"/>
</dbReference>
<dbReference type="Proteomes" id="UP000091979">
    <property type="component" value="Unassembled WGS sequence"/>
</dbReference>
<dbReference type="Pfam" id="PF04055">
    <property type="entry name" value="Radical_SAM"/>
    <property type="match status" value="1"/>
</dbReference>
<keyword evidence="9" id="KW-1185">Reference proteome</keyword>
<organism evidence="8 9">
    <name type="scientific">Halodesulfovibrio spirochaetisodalis</name>
    <dbReference type="NCBI Taxonomy" id="1560234"/>
    <lineage>
        <taxon>Bacteria</taxon>
        <taxon>Pseudomonadati</taxon>
        <taxon>Thermodesulfobacteriota</taxon>
        <taxon>Desulfovibrionia</taxon>
        <taxon>Desulfovibrionales</taxon>
        <taxon>Desulfovibrionaceae</taxon>
        <taxon>Halodesulfovibrio</taxon>
    </lineage>
</organism>
<evidence type="ECO:0000256" key="6">
    <source>
        <dbReference type="ARBA" id="ARBA00023014"/>
    </source>
</evidence>